<dbReference type="PROSITE" id="PS50011">
    <property type="entry name" value="PROTEIN_KINASE_DOM"/>
    <property type="match status" value="1"/>
</dbReference>
<proteinExistence type="predicted"/>
<dbReference type="Gene3D" id="1.10.510.10">
    <property type="entry name" value="Transferase(Phosphotransferase) domain 1"/>
    <property type="match status" value="1"/>
</dbReference>
<dbReference type="InterPro" id="IPR017441">
    <property type="entry name" value="Protein_kinase_ATP_BS"/>
</dbReference>
<evidence type="ECO:0000259" key="6">
    <source>
        <dbReference type="PROSITE" id="PS50011"/>
    </source>
</evidence>
<feature type="domain" description="Protein kinase" evidence="6">
    <location>
        <begin position="28"/>
        <end position="273"/>
    </location>
</feature>
<dbReference type="SUPFAM" id="SSF56112">
    <property type="entry name" value="Protein kinase-like (PK-like)"/>
    <property type="match status" value="1"/>
</dbReference>
<gene>
    <name evidence="7" type="ORF">LAMI_0E15830G</name>
</gene>
<evidence type="ECO:0000256" key="4">
    <source>
        <dbReference type="PROSITE-ProRule" id="PRU10141"/>
    </source>
</evidence>
<sequence length="880" mass="99482">MATRVNLTPAQRPPGAGDKTASKGATHYALKQVVGKGAYGIVYRAINRHTSKEVAIKVIEYDQDEELNEHMLEIDLLKNLRHKNIVKYHGFIQKSHQLFILLEYCAHGSLRDLVKRTPLDESQAKPYIRQTLEGLKYLHDQGVIHRDIKAANLLLDSEYVVKLADFGVSTRVNYLPMTYAGSPNWMAPEVMAGNGASTVSDIWSLGATLVELLTGNPPFHNLINEAACYAIVHDTYIPPQSFSQQCQAFLRTCFNKNLFKRPPARELLDHEWLTESRHAALDRFREDDKIADNWDRDFIEVEVSPTKKPDVCDASYHLELLSRAQSDCVPHLVFAECDLHSVIMCLVELCSRGQTKNVRELLRYDMDYNKAEGKDLFIALGGLPHLTTHSAVTEPILADIFLDDAKELIKCNVLSICKLLTDPRLILHIASSYSELIRHNYWCQWCAGLPNLMTAIVRGLRSRDRIAEDLLLRLSSSPEYPIDKKLIEELMKLPLDNSRLKYIIFKSFNNILLRREEDRIDSAGSFESRPPLMSFKSSRPRSASSLILPPFSARSPISEGFLEWLFNFIPGEDDDLHLIKNFIELCFNVAHLNTQAISEVASHRSFLKLIKQVLSGFHTDYHNRKYIKSILLTAVDLCVELSQELDEVSLADTVQIGLQFSGTAEFATGGTDILLHCLQFAMRARFPVIENDTSMIIRPPRSKEIPIPRAIFLKSFYSEEAKFGNYITKITKLCSLPPCKSLALEIVSNAAFMDKIRSLFEVYGSSLIIQIDLLKFLKVILTRYTSSISNKNQSTLSTEEIIRGALNQPHSEPNIDVISQVAAFLQENWTPVEGDVHKVGADSVLIKQLCEDIKALKAVNIGTSRPPDKDEFTIPRFNPI</sequence>
<dbReference type="GO" id="GO:0004674">
    <property type="term" value="F:protein serine/threonine kinase activity"/>
    <property type="evidence" value="ECO:0007669"/>
    <property type="project" value="UniProtKB-EC"/>
</dbReference>
<dbReference type="PANTHER" id="PTHR48012:SF26">
    <property type="entry name" value="SERINE_THREONINE-PROTEIN KINASE DDB_G0283821-RELATED"/>
    <property type="match status" value="1"/>
</dbReference>
<evidence type="ECO:0000256" key="3">
    <source>
        <dbReference type="ARBA" id="ARBA00022840"/>
    </source>
</evidence>
<dbReference type="AlphaFoldDB" id="A0A1G4JSK1"/>
<keyword evidence="3 4" id="KW-0067">ATP-binding</keyword>
<name>A0A1G4JSK1_9SACH</name>
<accession>A0A1G4JSK1</accession>
<dbReference type="EMBL" id="LT598465">
    <property type="protein sequence ID" value="SCU93858.1"/>
    <property type="molecule type" value="Genomic_DNA"/>
</dbReference>
<evidence type="ECO:0000313" key="7">
    <source>
        <dbReference type="EMBL" id="SCU93858.1"/>
    </source>
</evidence>
<dbReference type="InterPro" id="IPR008271">
    <property type="entry name" value="Ser/Thr_kinase_AS"/>
</dbReference>
<keyword evidence="2 4" id="KW-0547">Nucleotide-binding</keyword>
<feature type="region of interest" description="Disordered" evidence="5">
    <location>
        <begin position="1"/>
        <end position="22"/>
    </location>
</feature>
<reference evidence="7 8" key="1">
    <citation type="submission" date="2016-03" db="EMBL/GenBank/DDBJ databases">
        <authorList>
            <person name="Devillers H."/>
        </authorList>
    </citation>
    <scope>NUCLEOTIDE SEQUENCE [LARGE SCALE GENOMIC DNA]</scope>
    <source>
        <strain evidence="7">CBS 11717</strain>
    </source>
</reference>
<dbReference type="FunFam" id="1.10.510.10:FF:000571">
    <property type="entry name" value="Maternal embryonic leucine zipper kinase"/>
    <property type="match status" value="1"/>
</dbReference>
<evidence type="ECO:0000256" key="2">
    <source>
        <dbReference type="ARBA" id="ARBA00022741"/>
    </source>
</evidence>
<organism evidence="7 8">
    <name type="scientific">Lachancea mirantina</name>
    <dbReference type="NCBI Taxonomy" id="1230905"/>
    <lineage>
        <taxon>Eukaryota</taxon>
        <taxon>Fungi</taxon>
        <taxon>Dikarya</taxon>
        <taxon>Ascomycota</taxon>
        <taxon>Saccharomycotina</taxon>
        <taxon>Saccharomycetes</taxon>
        <taxon>Saccharomycetales</taxon>
        <taxon>Saccharomycetaceae</taxon>
        <taxon>Lachancea</taxon>
    </lineage>
</organism>
<dbReference type="PANTHER" id="PTHR48012">
    <property type="entry name" value="STERILE20-LIKE KINASE, ISOFORM B-RELATED"/>
    <property type="match status" value="1"/>
</dbReference>
<dbReference type="GO" id="GO:0005524">
    <property type="term" value="F:ATP binding"/>
    <property type="evidence" value="ECO:0007669"/>
    <property type="project" value="UniProtKB-UniRule"/>
</dbReference>
<evidence type="ECO:0000313" key="8">
    <source>
        <dbReference type="Proteomes" id="UP000191024"/>
    </source>
</evidence>
<dbReference type="InterPro" id="IPR050629">
    <property type="entry name" value="STE20/SPS1-PAK"/>
</dbReference>
<dbReference type="Pfam" id="PF00069">
    <property type="entry name" value="Pkinase"/>
    <property type="match status" value="1"/>
</dbReference>
<feature type="binding site" evidence="4">
    <location>
        <position position="57"/>
    </location>
    <ligand>
        <name>ATP</name>
        <dbReference type="ChEBI" id="CHEBI:30616"/>
    </ligand>
</feature>
<protein>
    <recommendedName>
        <fullName evidence="1">non-specific serine/threonine protein kinase</fullName>
        <ecNumber evidence="1">2.7.11.1</ecNumber>
    </recommendedName>
</protein>
<dbReference type="GO" id="GO:0005737">
    <property type="term" value="C:cytoplasm"/>
    <property type="evidence" value="ECO:0007669"/>
    <property type="project" value="TreeGrafter"/>
</dbReference>
<dbReference type="OrthoDB" id="8693905at2759"/>
<evidence type="ECO:0000256" key="5">
    <source>
        <dbReference type="SAM" id="MobiDB-lite"/>
    </source>
</evidence>
<dbReference type="InterPro" id="IPR011009">
    <property type="entry name" value="Kinase-like_dom_sf"/>
</dbReference>
<dbReference type="PROSITE" id="PS00108">
    <property type="entry name" value="PROTEIN_KINASE_ST"/>
    <property type="match status" value="1"/>
</dbReference>
<dbReference type="Proteomes" id="UP000191024">
    <property type="component" value="Chromosome E"/>
</dbReference>
<evidence type="ECO:0000256" key="1">
    <source>
        <dbReference type="ARBA" id="ARBA00012513"/>
    </source>
</evidence>
<dbReference type="SMART" id="SM00220">
    <property type="entry name" value="S_TKc"/>
    <property type="match status" value="1"/>
</dbReference>
<dbReference type="EC" id="2.7.11.1" evidence="1"/>
<dbReference type="STRING" id="1230905.A0A1G4JSK1"/>
<dbReference type="PROSITE" id="PS00107">
    <property type="entry name" value="PROTEIN_KINASE_ATP"/>
    <property type="match status" value="1"/>
</dbReference>
<dbReference type="InterPro" id="IPR000719">
    <property type="entry name" value="Prot_kinase_dom"/>
</dbReference>
<keyword evidence="8" id="KW-1185">Reference proteome</keyword>